<evidence type="ECO:0000256" key="1">
    <source>
        <dbReference type="SAM" id="MobiDB-lite"/>
    </source>
</evidence>
<reference evidence="2" key="1">
    <citation type="journal article" date="2019" name="Beilstein J. Org. Chem.">
        <title>Nanangenines: drimane sesquiterpenoids as the dominant metabolite cohort of a novel Australian fungus, Aspergillus nanangensis.</title>
        <authorList>
            <person name="Lacey H.J."/>
            <person name="Gilchrist C.L.M."/>
            <person name="Crombie A."/>
            <person name="Kalaitzis J.A."/>
            <person name="Vuong D."/>
            <person name="Rutledge P.J."/>
            <person name="Turner P."/>
            <person name="Pitt J.I."/>
            <person name="Lacey E."/>
            <person name="Chooi Y.H."/>
            <person name="Piggott A.M."/>
        </authorList>
    </citation>
    <scope>NUCLEOTIDE SEQUENCE</scope>
    <source>
        <strain evidence="2">MST-FP2251</strain>
    </source>
</reference>
<feature type="compositionally biased region" description="Basic and acidic residues" evidence="1">
    <location>
        <begin position="458"/>
        <end position="470"/>
    </location>
</feature>
<accession>A0AAD4CL26</accession>
<feature type="compositionally biased region" description="Acidic residues" evidence="1">
    <location>
        <begin position="108"/>
        <end position="118"/>
    </location>
</feature>
<sequence>MRRGDRPGTPAELTARPDTPNKSPSARSLARSSKTKSTSSVTRSTGTPASSNLTSKSRKRDSFPLSLDRQPTLTQIDFVTPITHPDDELEYINERPGDTTPKNREVIEIDDDSNDDLDYQPPSHLKSKPRTVRFARNTKTDPPKIKKATSQRDAKRGRKRSGEGPGSSRKDPHKKEKTLTQMDYVRRYLKIEPDDDVKLEYTYITPKNEVGQKPRKGETRNTGASTPFENDTHAGSSERKRRKLNEESGLSDTVLPSGYAKDEESKQGPVTPQKSQRTEIPSSQSPESPGFAVISSSQFRGSNRSPLRRLPQISVNPRIKKESPISSEPKVVLRSSKNLSHSADALVRPNMPSPSPPKHVPREASHINAPATPYSGEKKNTTMVTGDGHDESNQPRMTTPRTVVYETDAESDYGDIEDDTSSPIGLDHERKLTNYENLGINDDGLDHDGSLDLPSVPHCDRQTDAGHFHPEVNPASDASICYQRVQPATQFPMEPLPELNTQKLAELFPLDSNMTTVSLPQSSPPREPRTVPDTSPTQSPTQSQFLNQTPAEVIPESSPVTRDDSGPNHLDSVHHEHMGPESVVQVESSQAVDRVYRQKATGQNLRRGILASSDLITSSVMESVPLPAFWLGSQDSVGEPYSSAPDT</sequence>
<feature type="region of interest" description="Disordered" evidence="1">
    <location>
        <begin position="511"/>
        <end position="575"/>
    </location>
</feature>
<gene>
    <name evidence="2" type="ORF">FE257_009198</name>
</gene>
<keyword evidence="3" id="KW-1185">Reference proteome</keyword>
<reference evidence="2" key="2">
    <citation type="submission" date="2020-02" db="EMBL/GenBank/DDBJ databases">
        <authorList>
            <person name="Gilchrist C.L.M."/>
            <person name="Chooi Y.-H."/>
        </authorList>
    </citation>
    <scope>NUCLEOTIDE SEQUENCE</scope>
    <source>
        <strain evidence="2">MST-FP2251</strain>
    </source>
</reference>
<proteinExistence type="predicted"/>
<feature type="compositionally biased region" description="Polar residues" evidence="1">
    <location>
        <begin position="220"/>
        <end position="229"/>
    </location>
</feature>
<evidence type="ECO:0000313" key="3">
    <source>
        <dbReference type="Proteomes" id="UP001194746"/>
    </source>
</evidence>
<feature type="compositionally biased region" description="Low complexity" evidence="1">
    <location>
        <begin position="25"/>
        <end position="45"/>
    </location>
</feature>
<feature type="compositionally biased region" description="Basic and acidic residues" evidence="1">
    <location>
        <begin position="138"/>
        <end position="154"/>
    </location>
</feature>
<feature type="compositionally biased region" description="Basic and acidic residues" evidence="1">
    <location>
        <begin position="561"/>
        <end position="575"/>
    </location>
</feature>
<feature type="region of interest" description="Disordered" evidence="1">
    <location>
        <begin position="446"/>
        <end position="472"/>
    </location>
</feature>
<feature type="compositionally biased region" description="Basic and acidic residues" evidence="1">
    <location>
        <begin position="168"/>
        <end position="199"/>
    </location>
</feature>
<organism evidence="2 3">
    <name type="scientific">Aspergillus nanangensis</name>
    <dbReference type="NCBI Taxonomy" id="2582783"/>
    <lineage>
        <taxon>Eukaryota</taxon>
        <taxon>Fungi</taxon>
        <taxon>Dikarya</taxon>
        <taxon>Ascomycota</taxon>
        <taxon>Pezizomycotina</taxon>
        <taxon>Eurotiomycetes</taxon>
        <taxon>Eurotiomycetidae</taxon>
        <taxon>Eurotiales</taxon>
        <taxon>Aspergillaceae</taxon>
        <taxon>Aspergillus</taxon>
        <taxon>Aspergillus subgen. Circumdati</taxon>
    </lineage>
</organism>
<name>A0AAD4CL26_ASPNN</name>
<feature type="compositionally biased region" description="Polar residues" evidence="1">
    <location>
        <begin position="268"/>
        <end position="287"/>
    </location>
</feature>
<feature type="compositionally biased region" description="Basic and acidic residues" evidence="1">
    <location>
        <begin position="92"/>
        <end position="107"/>
    </location>
</feature>
<dbReference type="AlphaFoldDB" id="A0AAD4CL26"/>
<comment type="caution">
    <text evidence="2">The sequence shown here is derived from an EMBL/GenBank/DDBJ whole genome shotgun (WGS) entry which is preliminary data.</text>
</comment>
<protein>
    <submittedName>
        <fullName evidence="2">Uncharacterized protein</fullName>
    </submittedName>
</protein>
<dbReference type="Proteomes" id="UP001194746">
    <property type="component" value="Unassembled WGS sequence"/>
</dbReference>
<feature type="compositionally biased region" description="Polar residues" evidence="1">
    <location>
        <begin position="294"/>
        <end position="305"/>
    </location>
</feature>
<feature type="compositionally biased region" description="Polar residues" evidence="1">
    <location>
        <begin position="46"/>
        <end position="55"/>
    </location>
</feature>
<feature type="compositionally biased region" description="Polar residues" evidence="1">
    <location>
        <begin position="532"/>
        <end position="550"/>
    </location>
</feature>
<dbReference type="EMBL" id="VCAU01000050">
    <property type="protein sequence ID" value="KAF9888203.1"/>
    <property type="molecule type" value="Genomic_DNA"/>
</dbReference>
<feature type="compositionally biased region" description="Basic and acidic residues" evidence="1">
    <location>
        <begin position="210"/>
        <end position="219"/>
    </location>
</feature>
<feature type="region of interest" description="Disordered" evidence="1">
    <location>
        <begin position="1"/>
        <end position="427"/>
    </location>
</feature>
<feature type="compositionally biased region" description="Acidic residues" evidence="1">
    <location>
        <begin position="407"/>
        <end position="420"/>
    </location>
</feature>
<feature type="compositionally biased region" description="Polar residues" evidence="1">
    <location>
        <begin position="512"/>
        <end position="521"/>
    </location>
</feature>
<evidence type="ECO:0000313" key="2">
    <source>
        <dbReference type="EMBL" id="KAF9888203.1"/>
    </source>
</evidence>